<dbReference type="InterPro" id="IPR016166">
    <property type="entry name" value="FAD-bd_PCMH"/>
</dbReference>
<protein>
    <recommendedName>
        <fullName evidence="25">Alkylglycerone-phosphate synthase</fullName>
        <shortName evidence="25">Alkyl-DHAP synthase</shortName>
        <ecNumber evidence="25">2.5.1.26</ecNumber>
    </recommendedName>
</protein>
<evidence type="ECO:0000256" key="5">
    <source>
        <dbReference type="ARBA" id="ARBA00011738"/>
    </source>
</evidence>
<feature type="binding site" evidence="23">
    <location>
        <begin position="256"/>
        <end position="262"/>
    </location>
    <ligand>
        <name>FAD</name>
        <dbReference type="ChEBI" id="CHEBI:57692"/>
    </ligand>
</feature>
<dbReference type="Proteomes" id="UP000593571">
    <property type="component" value="Unassembled WGS sequence"/>
</dbReference>
<dbReference type="AlphaFoldDB" id="A0A7J8JA98"/>
<feature type="region of interest" description="Disordered" evidence="26">
    <location>
        <begin position="32"/>
        <end position="55"/>
    </location>
</feature>
<dbReference type="Pfam" id="PF01565">
    <property type="entry name" value="FAD_binding_4"/>
    <property type="match status" value="1"/>
</dbReference>
<evidence type="ECO:0000256" key="18">
    <source>
        <dbReference type="ARBA" id="ARBA00050511"/>
    </source>
</evidence>
<dbReference type="Gene3D" id="3.30.70.3450">
    <property type="match status" value="1"/>
</dbReference>
<keyword evidence="13 25" id="KW-0443">Lipid metabolism</keyword>
<evidence type="ECO:0000313" key="29">
    <source>
        <dbReference type="Proteomes" id="UP000593571"/>
    </source>
</evidence>
<dbReference type="InterPro" id="IPR006094">
    <property type="entry name" value="Oxid_FAD_bind_N"/>
</dbReference>
<evidence type="ECO:0000256" key="14">
    <source>
        <dbReference type="ARBA" id="ARBA00023136"/>
    </source>
</evidence>
<dbReference type="SUPFAM" id="SSF56176">
    <property type="entry name" value="FAD-binding/transporter-associated domain-like"/>
    <property type="match status" value="1"/>
</dbReference>
<keyword evidence="11" id="KW-0809">Transit peptide</keyword>
<dbReference type="InterPro" id="IPR016171">
    <property type="entry name" value="Vanillyl_alc_oxidase_C-sub2"/>
</dbReference>
<evidence type="ECO:0000256" key="25">
    <source>
        <dbReference type="RuleBase" id="RU363113"/>
    </source>
</evidence>
<keyword evidence="12" id="KW-0007">Acetylation</keyword>
<comment type="catalytic activity">
    <reaction evidence="17">
        <text>a long chain fatty alcohol + a 1-acylglycerone 3-phosphate = a 1-O-alkylglycerone 3-phosphate + a long-chain fatty acid + H(+)</text>
        <dbReference type="Rhea" id="RHEA:36171"/>
        <dbReference type="ChEBI" id="CHEBI:15378"/>
        <dbReference type="ChEBI" id="CHEBI:17135"/>
        <dbReference type="ChEBI" id="CHEBI:57534"/>
        <dbReference type="ChEBI" id="CHEBI:57560"/>
        <dbReference type="ChEBI" id="CHEBI:73315"/>
        <dbReference type="EC" id="2.5.1.26"/>
    </reaction>
    <physiologicalReaction direction="left-to-right" evidence="17">
        <dbReference type="Rhea" id="RHEA:36172"/>
    </physiologicalReaction>
</comment>
<evidence type="ECO:0000256" key="4">
    <source>
        <dbReference type="ARBA" id="ARBA00008000"/>
    </source>
</evidence>
<organism evidence="28 29">
    <name type="scientific">Rousettus aegyptiacus</name>
    <name type="common">Egyptian fruit bat</name>
    <name type="synonym">Pteropus aegyptiacus</name>
    <dbReference type="NCBI Taxonomy" id="9407"/>
    <lineage>
        <taxon>Eukaryota</taxon>
        <taxon>Metazoa</taxon>
        <taxon>Chordata</taxon>
        <taxon>Craniata</taxon>
        <taxon>Vertebrata</taxon>
        <taxon>Euteleostomi</taxon>
        <taxon>Mammalia</taxon>
        <taxon>Eutheria</taxon>
        <taxon>Laurasiatheria</taxon>
        <taxon>Chiroptera</taxon>
        <taxon>Yinpterochiroptera</taxon>
        <taxon>Pteropodoidea</taxon>
        <taxon>Pteropodidae</taxon>
        <taxon>Rousettinae</taxon>
        <taxon>Rousettus</taxon>
    </lineage>
</organism>
<dbReference type="GO" id="GO:0008609">
    <property type="term" value="F:alkylglycerone-phosphate synthase activity"/>
    <property type="evidence" value="ECO:0007669"/>
    <property type="project" value="UniProtKB-EC"/>
</dbReference>
<dbReference type="InterPro" id="IPR036318">
    <property type="entry name" value="FAD-bd_PCMH-like_sf"/>
</dbReference>
<dbReference type="GO" id="GO:0008611">
    <property type="term" value="P:ether lipid biosynthetic process"/>
    <property type="evidence" value="ECO:0007669"/>
    <property type="project" value="UniProtKB-UniPathway"/>
</dbReference>
<dbReference type="FunFam" id="1.10.45.10:FF:000002">
    <property type="entry name" value="Alkylglycerone-phosphate synthase"/>
    <property type="match status" value="1"/>
</dbReference>
<keyword evidence="8 25" id="KW-0285">Flavoprotein</keyword>
<evidence type="ECO:0000259" key="27">
    <source>
        <dbReference type="PROSITE" id="PS51387"/>
    </source>
</evidence>
<dbReference type="Pfam" id="PF02913">
    <property type="entry name" value="FAD-oxidase_C"/>
    <property type="match status" value="1"/>
</dbReference>
<dbReference type="InterPro" id="IPR016164">
    <property type="entry name" value="FAD-linked_Oxase-like_C"/>
</dbReference>
<dbReference type="InterPro" id="IPR016169">
    <property type="entry name" value="FAD-bd_PCMH_sub2"/>
</dbReference>
<feature type="binding site" evidence="23">
    <location>
        <begin position="338"/>
        <end position="341"/>
    </location>
    <ligand>
        <name>FAD</name>
        <dbReference type="ChEBI" id="CHEBI:57692"/>
    </ligand>
</feature>
<dbReference type="FunFam" id="3.30.70.3450:FF:000001">
    <property type="entry name" value="Alkylglycerone-phosphate synthase"/>
    <property type="match status" value="1"/>
</dbReference>
<evidence type="ECO:0000256" key="10">
    <source>
        <dbReference type="ARBA" id="ARBA00022827"/>
    </source>
</evidence>
<dbReference type="GO" id="GO:0005778">
    <property type="term" value="C:peroxisomal membrane"/>
    <property type="evidence" value="ECO:0007669"/>
    <property type="project" value="UniProtKB-SubCell"/>
</dbReference>
<dbReference type="FunFam" id="3.30.43.10:FF:000003">
    <property type="entry name" value="Alkylglycerone-phosphate synthase"/>
    <property type="match status" value="1"/>
</dbReference>
<dbReference type="Gene3D" id="3.30.160.650">
    <property type="match status" value="1"/>
</dbReference>
<dbReference type="Gene3D" id="3.30.300.330">
    <property type="match status" value="1"/>
</dbReference>
<comment type="pathway">
    <text evidence="2 25">Glycerolipid metabolism; ether lipid biosynthesis.</text>
</comment>
<evidence type="ECO:0000256" key="2">
    <source>
        <dbReference type="ARBA" id="ARBA00004670"/>
    </source>
</evidence>
<comment type="catalytic activity">
    <reaction evidence="19">
        <text>hexadecan-1-ol + 1-hexadecanoylglycerone 3-phosphate = 1-O-hexadecylglycerone 3-phosphate + hexadecanoate + H(+)</text>
        <dbReference type="Rhea" id="RHEA:40659"/>
        <dbReference type="ChEBI" id="CHEBI:7896"/>
        <dbReference type="ChEBI" id="CHEBI:15378"/>
        <dbReference type="ChEBI" id="CHEBI:16125"/>
        <dbReference type="ChEBI" id="CHEBI:58303"/>
        <dbReference type="ChEBI" id="CHEBI:77429"/>
    </reaction>
    <physiologicalReaction direction="left-to-right" evidence="19">
        <dbReference type="Rhea" id="RHEA:40660"/>
    </physiologicalReaction>
</comment>
<dbReference type="FunFam" id="3.30.300.330:FF:000001">
    <property type="entry name" value="Alkylglycerone-phosphate synthase"/>
    <property type="match status" value="1"/>
</dbReference>
<feature type="region of interest" description="Disordered" evidence="26">
    <location>
        <begin position="73"/>
        <end position="105"/>
    </location>
</feature>
<feature type="region of interest" description="Disordered" evidence="26">
    <location>
        <begin position="1"/>
        <end position="20"/>
    </location>
</feature>
<evidence type="ECO:0000256" key="21">
    <source>
        <dbReference type="PIRSR" id="PIRSR625650-1"/>
    </source>
</evidence>
<dbReference type="Gene3D" id="3.30.465.10">
    <property type="match status" value="1"/>
</dbReference>
<evidence type="ECO:0000256" key="22">
    <source>
        <dbReference type="PIRSR" id="PIRSR625650-2"/>
    </source>
</evidence>
<dbReference type="OrthoDB" id="7786253at2759"/>
<evidence type="ECO:0000256" key="6">
    <source>
        <dbReference type="ARBA" id="ARBA00022516"/>
    </source>
</evidence>
<comment type="caution">
    <text evidence="28">The sequence shown here is derived from an EMBL/GenBank/DDBJ whole genome shotgun (WGS) entry which is preliminary data.</text>
</comment>
<keyword evidence="6 25" id="KW-0444">Lipid biosynthesis</keyword>
<comment type="pathway">
    <text evidence="3">Lipid metabolism.</text>
</comment>
<evidence type="ECO:0000256" key="19">
    <source>
        <dbReference type="ARBA" id="ARBA00053007"/>
    </source>
</evidence>
<evidence type="ECO:0000256" key="13">
    <source>
        <dbReference type="ARBA" id="ARBA00023098"/>
    </source>
</evidence>
<evidence type="ECO:0000256" key="3">
    <source>
        <dbReference type="ARBA" id="ARBA00005189"/>
    </source>
</evidence>
<dbReference type="EC" id="2.5.1.26" evidence="25"/>
<proteinExistence type="inferred from homology"/>
<comment type="function">
    <text evidence="25">Catalyzes the exchange of an acyl for a long-chain alkyl group and the formation of the ether bond in the biosynthesis of ether phospholipids.</text>
</comment>
<feature type="compositionally biased region" description="Low complexity" evidence="26">
    <location>
        <begin position="85"/>
        <end position="99"/>
    </location>
</feature>
<dbReference type="PANTHER" id="PTHR46568:SF1">
    <property type="entry name" value="ALKYLDIHYDROXYACETONEPHOSPHATE SYNTHASE, PEROXISOMAL"/>
    <property type="match status" value="1"/>
</dbReference>
<keyword evidence="7" id="KW-0597">Phosphoprotein</keyword>
<feature type="binding site" evidence="23">
    <location>
        <begin position="390"/>
        <end position="396"/>
    </location>
    <ligand>
        <name>FAD</name>
        <dbReference type="ChEBI" id="CHEBI:57692"/>
    </ligand>
</feature>
<evidence type="ECO:0000256" key="7">
    <source>
        <dbReference type="ARBA" id="ARBA00022553"/>
    </source>
</evidence>
<dbReference type="UniPathway" id="UPA00781"/>
<dbReference type="InterPro" id="IPR025650">
    <property type="entry name" value="Alkyl-DHAP_Synthase"/>
</dbReference>
<dbReference type="PROSITE" id="PS51387">
    <property type="entry name" value="FAD_PCMH"/>
    <property type="match status" value="1"/>
</dbReference>
<comment type="subcellular location">
    <subcellularLocation>
        <location evidence="16">Peroxisome membrane</location>
    </subcellularLocation>
</comment>
<evidence type="ECO:0000256" key="1">
    <source>
        <dbReference type="ARBA" id="ARBA00001974"/>
    </source>
</evidence>
<evidence type="ECO:0000256" key="16">
    <source>
        <dbReference type="ARBA" id="ARBA00046271"/>
    </source>
</evidence>
<dbReference type="SUPFAM" id="SSF55103">
    <property type="entry name" value="FAD-linked oxidases, C-terminal domain"/>
    <property type="match status" value="1"/>
</dbReference>
<comment type="subunit">
    <text evidence="5 25">Homodimer.</text>
</comment>
<reference evidence="28 29" key="1">
    <citation type="journal article" date="2020" name="Nature">
        <title>Six reference-quality genomes reveal evolution of bat adaptations.</title>
        <authorList>
            <person name="Jebb D."/>
            <person name="Huang Z."/>
            <person name="Pippel M."/>
            <person name="Hughes G.M."/>
            <person name="Lavrichenko K."/>
            <person name="Devanna P."/>
            <person name="Winkler S."/>
            <person name="Jermiin L.S."/>
            <person name="Skirmuntt E.C."/>
            <person name="Katzourakis A."/>
            <person name="Burkitt-Gray L."/>
            <person name="Ray D.A."/>
            <person name="Sullivan K.A.M."/>
            <person name="Roscito J.G."/>
            <person name="Kirilenko B.M."/>
            <person name="Davalos L.M."/>
            <person name="Corthals A.P."/>
            <person name="Power M.L."/>
            <person name="Jones G."/>
            <person name="Ransome R.D."/>
            <person name="Dechmann D.K.N."/>
            <person name="Locatelli A.G."/>
            <person name="Puechmaille S.J."/>
            <person name="Fedrigo O."/>
            <person name="Jarvis E.D."/>
            <person name="Hiller M."/>
            <person name="Vernes S.C."/>
            <person name="Myers E.W."/>
            <person name="Teeling E.C."/>
        </authorList>
    </citation>
    <scope>NUCLEOTIDE SEQUENCE [LARGE SCALE GENOMIC DNA]</scope>
    <source>
        <strain evidence="28">MRouAeg1</strain>
        <tissue evidence="28">Muscle</tissue>
    </source>
</reference>
<sequence>MAAPGAALSDLSPAPSGPWWRHKAEAMAEAVAAAGGMGAGSDCDADRDRDPDRDRAGRRLRVLSGHLLSRPQGALSTNECKARRAPSAATAAPTATPAAQESGTIPKKRQEVMKWNGWGYNDSKFFFNKKGQIELTGKRYPLSGMILPSFKEWVQNTLGVSLEHKTTSKASLNPSDTPPSIVNEDFLHELKETNISYSQEADDRVFRAHGHCLHEIFLLREGIFQRIPDIVLWPTCHDDVVKIVNLACKYNLCIIPIGGGTSVSYGLMCPADETRTIISLDTSQMNRILWVDENNLTAHVEAGITGQELERQLKESGYCTGHEPDSLEFSTVGGWVSTRASGMKKNIYGNIEDLVVHIKMVTPRGIIEKSCQGPRMSTGPDIHHFIMGSEGTLGVITEATIKIRPIPEYQKYGSVAFPNFEQGVACLREIAKQRCAPASIRLMDNQQFQFGHALKPQVSSIFTSFLDGLKKFYITKFKGFDPNQLSVATLLFEGDREKVLQHEKQVYDIAAKFGGLAAGEDNGQRGYLLTYVIAYIRDLGLEFYVLGESFETSAPWDRVVDLCRNVKERITRECKEKGVQFAPLSTCRVTQTYDSGACIYFYFAFNYRGISDPLTVFEQTEAAAREEILANGGSLSHHHGVGKLRKQWLKESISDVGFGMLKSVKEYVDPNNIFGNRNLL</sequence>
<comment type="similarity">
    <text evidence="4 25">Belongs to the FAD-binding oxidoreductase/transferase type 4 family.</text>
</comment>
<feature type="compositionally biased region" description="Basic and acidic residues" evidence="26">
    <location>
        <begin position="44"/>
        <end position="55"/>
    </location>
</feature>
<keyword evidence="9 25" id="KW-0808">Transferase</keyword>
<comment type="cofactor">
    <cofactor evidence="1 23 25">
        <name>FAD</name>
        <dbReference type="ChEBI" id="CHEBI:57692"/>
    </cofactor>
</comment>
<feature type="site" description="Important for enzyme activity" evidence="24">
    <location>
        <position position="441"/>
    </location>
</feature>
<dbReference type="EMBL" id="JACASE010000002">
    <property type="protein sequence ID" value="KAF6493451.1"/>
    <property type="molecule type" value="Genomic_DNA"/>
</dbReference>
<evidence type="ECO:0000313" key="28">
    <source>
        <dbReference type="EMBL" id="KAF6493451.1"/>
    </source>
</evidence>
<evidence type="ECO:0000256" key="12">
    <source>
        <dbReference type="ARBA" id="ARBA00022990"/>
    </source>
</evidence>
<comment type="function">
    <text evidence="20">Catalyzes the exchange of the acyl chain in acyl-dihydroxyacetonephosphate (acyl-DHAP) for a long chain fatty alcohol, yielding the first ether linked intermediate, i.e. alkyl-dihydroxyacetonephosphate (alkyl-DHAP), in the pathway of ether lipid biosynthesis.</text>
</comment>
<accession>A0A7J8JA98</accession>
<comment type="catalytic activity">
    <reaction evidence="18">
        <text>1-hexadecanoylglycerone 3-phosphate + a long-chain fatty acid = a 1-acylglycerone 3-phosphate + hexadecanoate</text>
        <dbReference type="Rhea" id="RHEA:40727"/>
        <dbReference type="ChEBI" id="CHEBI:7896"/>
        <dbReference type="ChEBI" id="CHEBI:57534"/>
        <dbReference type="ChEBI" id="CHEBI:57560"/>
        <dbReference type="ChEBI" id="CHEBI:58303"/>
    </reaction>
    <physiologicalReaction direction="left-to-right" evidence="18">
        <dbReference type="Rhea" id="RHEA:40728"/>
    </physiologicalReaction>
</comment>
<keyword evidence="10 23" id="KW-0274">FAD</keyword>
<keyword evidence="15 25" id="KW-0576">Peroxisome</keyword>
<keyword evidence="14" id="KW-0472">Membrane</keyword>
<dbReference type="InterPro" id="IPR004113">
    <property type="entry name" value="FAD-bd_oxidored_4_C"/>
</dbReference>
<evidence type="ECO:0000256" key="26">
    <source>
        <dbReference type="SAM" id="MobiDB-lite"/>
    </source>
</evidence>
<feature type="active site" description="Proton donor/acceptor" evidence="21">
    <location>
        <position position="600"/>
    </location>
</feature>
<feature type="domain" description="FAD-binding PCMH-type" evidence="27">
    <location>
        <begin position="224"/>
        <end position="406"/>
    </location>
</feature>
<dbReference type="GO" id="GO:0071949">
    <property type="term" value="F:FAD binding"/>
    <property type="evidence" value="ECO:0007669"/>
    <property type="project" value="InterPro"/>
</dbReference>
<evidence type="ECO:0000256" key="17">
    <source>
        <dbReference type="ARBA" id="ARBA00050094"/>
    </source>
</evidence>
<evidence type="ECO:0000256" key="9">
    <source>
        <dbReference type="ARBA" id="ARBA00022679"/>
    </source>
</evidence>
<feature type="binding site" evidence="23">
    <location>
        <begin position="325"/>
        <end position="331"/>
    </location>
    <ligand>
        <name>FAD</name>
        <dbReference type="ChEBI" id="CHEBI:57692"/>
    </ligand>
</feature>
<evidence type="ECO:0000256" key="23">
    <source>
        <dbReference type="PIRSR" id="PIRSR625650-3"/>
    </source>
</evidence>
<evidence type="ECO:0000256" key="11">
    <source>
        <dbReference type="ARBA" id="ARBA00022946"/>
    </source>
</evidence>
<evidence type="ECO:0000256" key="15">
    <source>
        <dbReference type="ARBA" id="ARBA00023140"/>
    </source>
</evidence>
<feature type="binding site" evidence="22">
    <location>
        <position position="537"/>
    </location>
    <ligand>
        <name>substrate</name>
    </ligand>
</feature>
<dbReference type="InterPro" id="IPR016167">
    <property type="entry name" value="FAD-bd_PCMH_sub1"/>
</dbReference>
<evidence type="ECO:0000256" key="8">
    <source>
        <dbReference type="ARBA" id="ARBA00022630"/>
    </source>
</evidence>
<dbReference type="FunFam" id="3.30.465.10:FF:000011">
    <property type="entry name" value="Alkylglycerone-phosphate synthase"/>
    <property type="match status" value="1"/>
</dbReference>
<keyword evidence="29" id="KW-1185">Reference proteome</keyword>
<evidence type="ECO:0000256" key="24">
    <source>
        <dbReference type="PIRSR" id="PIRSR625650-4"/>
    </source>
</evidence>
<evidence type="ECO:0000256" key="20">
    <source>
        <dbReference type="ARBA" id="ARBA00058754"/>
    </source>
</evidence>
<dbReference type="Gene3D" id="3.30.43.10">
    <property type="entry name" value="Uridine Diphospho-n-acetylenolpyruvylglucosamine Reductase, domain 2"/>
    <property type="match status" value="1"/>
</dbReference>
<name>A0A7J8JA98_ROUAE</name>
<dbReference type="Gene3D" id="1.10.45.10">
    <property type="entry name" value="Vanillyl-alcohol Oxidase, Chain A, domain 4"/>
    <property type="match status" value="1"/>
</dbReference>
<dbReference type="PANTHER" id="PTHR46568">
    <property type="entry name" value="ALKYLDIHYDROXYACETONEPHOSPHATE SYNTHASE, PEROXISOMAL"/>
    <property type="match status" value="1"/>
</dbReference>
<gene>
    <name evidence="28" type="ORF">HJG63_000452</name>
</gene>